<dbReference type="EMBL" id="JADBEC010000003">
    <property type="protein sequence ID" value="MBE1509427.1"/>
    <property type="molecule type" value="Genomic_DNA"/>
</dbReference>
<feature type="compositionally biased region" description="Basic and acidic residues" evidence="1">
    <location>
        <begin position="36"/>
        <end position="56"/>
    </location>
</feature>
<feature type="region of interest" description="Disordered" evidence="1">
    <location>
        <begin position="31"/>
        <end position="59"/>
    </location>
</feature>
<organism evidence="2 3">
    <name type="scientific">Rhizobium viscosum</name>
    <name type="common">Arthrobacter viscosus</name>
    <dbReference type="NCBI Taxonomy" id="1673"/>
    <lineage>
        <taxon>Bacteria</taxon>
        <taxon>Pseudomonadati</taxon>
        <taxon>Pseudomonadota</taxon>
        <taxon>Alphaproteobacteria</taxon>
        <taxon>Hyphomicrobiales</taxon>
        <taxon>Rhizobiaceae</taxon>
        <taxon>Rhizobium/Agrobacterium group</taxon>
        <taxon>Rhizobium</taxon>
    </lineage>
</organism>
<protein>
    <submittedName>
        <fullName evidence="2">Uncharacterized protein</fullName>
    </submittedName>
</protein>
<evidence type="ECO:0000313" key="2">
    <source>
        <dbReference type="EMBL" id="MBE1509427.1"/>
    </source>
</evidence>
<evidence type="ECO:0000313" key="3">
    <source>
        <dbReference type="Proteomes" id="UP000620262"/>
    </source>
</evidence>
<accession>A0ABR9J1R9</accession>
<sequence>MQRRRGQSDITLQTKRLTVALDTASSSIDFIVQSARDPEDAGKAGREDRENQRESQKNPQIVRVIERHFGSALLRV</sequence>
<evidence type="ECO:0000256" key="1">
    <source>
        <dbReference type="SAM" id="MobiDB-lite"/>
    </source>
</evidence>
<comment type="caution">
    <text evidence="2">The sequence shown here is derived from an EMBL/GenBank/DDBJ whole genome shotgun (WGS) entry which is preliminary data.</text>
</comment>
<gene>
    <name evidence="2" type="ORF">H4W29_006674</name>
</gene>
<reference evidence="2 3" key="1">
    <citation type="submission" date="2020-10" db="EMBL/GenBank/DDBJ databases">
        <title>Sequencing the genomes of 1000 actinobacteria strains.</title>
        <authorList>
            <person name="Klenk H.-P."/>
        </authorList>
    </citation>
    <scope>NUCLEOTIDE SEQUENCE [LARGE SCALE GENOMIC DNA]</scope>
    <source>
        <strain evidence="2 3">DSM 7307</strain>
    </source>
</reference>
<name>A0ABR9J1R9_RHIVS</name>
<keyword evidence="3" id="KW-1185">Reference proteome</keyword>
<dbReference type="Proteomes" id="UP000620262">
    <property type="component" value="Unassembled WGS sequence"/>
</dbReference>
<proteinExistence type="predicted"/>